<dbReference type="Pfam" id="PF12661">
    <property type="entry name" value="hEGF"/>
    <property type="match status" value="1"/>
</dbReference>
<dbReference type="PROSITE" id="PS00010">
    <property type="entry name" value="ASX_HYDROXYL"/>
    <property type="match status" value="4"/>
</dbReference>
<dbReference type="PANTHER" id="PTHR24042">
    <property type="entry name" value="NEL HOMOLOG"/>
    <property type="match status" value="1"/>
</dbReference>
<dbReference type="GO" id="GO:0008201">
    <property type="term" value="F:heparin binding"/>
    <property type="evidence" value="ECO:0007669"/>
    <property type="project" value="TreeGrafter"/>
</dbReference>
<protein>
    <recommendedName>
        <fullName evidence="8">EGF-like domain-containing protein</fullName>
    </recommendedName>
</protein>
<dbReference type="InterPro" id="IPR024731">
    <property type="entry name" value="NELL2-like_EGF"/>
</dbReference>
<dbReference type="PANTHER" id="PTHR24042:SF5">
    <property type="entry name" value="EGF-LIKE CALCIUM-BINDING DOMAIN-CONTAINING PROTEIN"/>
    <property type="match status" value="1"/>
</dbReference>
<accession>A0A8C4T909</accession>
<keyword evidence="10" id="KW-1185">Reference proteome</keyword>
<dbReference type="PROSITE" id="PS01187">
    <property type="entry name" value="EGF_CA"/>
    <property type="match status" value="2"/>
</dbReference>
<feature type="domain" description="EGF-like" evidence="8">
    <location>
        <begin position="220"/>
        <end position="261"/>
    </location>
</feature>
<dbReference type="PROSITE" id="PS50026">
    <property type="entry name" value="EGF_3"/>
    <property type="match status" value="5"/>
</dbReference>
<feature type="signal peptide" evidence="7">
    <location>
        <begin position="1"/>
        <end position="22"/>
    </location>
</feature>
<evidence type="ECO:0000256" key="4">
    <source>
        <dbReference type="ARBA" id="ARBA00023157"/>
    </source>
</evidence>
<dbReference type="Proteomes" id="UP000694620">
    <property type="component" value="Chromosome 15"/>
</dbReference>
<dbReference type="SMART" id="SM00181">
    <property type="entry name" value="EGF"/>
    <property type="match status" value="7"/>
</dbReference>
<dbReference type="PROSITE" id="PS01186">
    <property type="entry name" value="EGF_2"/>
    <property type="match status" value="5"/>
</dbReference>
<evidence type="ECO:0000256" key="1">
    <source>
        <dbReference type="ARBA" id="ARBA00022536"/>
    </source>
</evidence>
<dbReference type="FunFam" id="2.10.25.10:FF:000506">
    <property type="entry name" value="Adhesion G protein-coupled receptor E1"/>
    <property type="match status" value="1"/>
</dbReference>
<feature type="chain" id="PRO_5034821328" description="EGF-like domain-containing protein" evidence="7">
    <location>
        <begin position="23"/>
        <end position="503"/>
    </location>
</feature>
<dbReference type="Pfam" id="PF12947">
    <property type="entry name" value="EGF_3"/>
    <property type="match status" value="1"/>
</dbReference>
<dbReference type="FunFam" id="2.10.25.10:FF:000017">
    <property type="entry name" value="latent-transforming growth factor beta-binding protein 4 isoform X1"/>
    <property type="match status" value="1"/>
</dbReference>
<dbReference type="GO" id="GO:0048731">
    <property type="term" value="P:system development"/>
    <property type="evidence" value="ECO:0007669"/>
    <property type="project" value="UniProtKB-ARBA"/>
</dbReference>
<evidence type="ECO:0000256" key="7">
    <source>
        <dbReference type="SAM" id="SignalP"/>
    </source>
</evidence>
<dbReference type="AlphaFoldDB" id="A0A8C4T909"/>
<dbReference type="GO" id="GO:0005615">
    <property type="term" value="C:extracellular space"/>
    <property type="evidence" value="ECO:0007669"/>
    <property type="project" value="TreeGrafter"/>
</dbReference>
<dbReference type="InterPro" id="IPR001881">
    <property type="entry name" value="EGF-like_Ca-bd_dom"/>
</dbReference>
<evidence type="ECO:0000313" key="10">
    <source>
        <dbReference type="Proteomes" id="UP000694620"/>
    </source>
</evidence>
<dbReference type="InterPro" id="IPR000742">
    <property type="entry name" value="EGF"/>
</dbReference>
<dbReference type="Pfam" id="PF07645">
    <property type="entry name" value="EGF_CA"/>
    <property type="match status" value="5"/>
</dbReference>
<keyword evidence="2 7" id="KW-0732">Signal</keyword>
<dbReference type="SUPFAM" id="SSF57184">
    <property type="entry name" value="Growth factor receptor domain"/>
    <property type="match status" value="1"/>
</dbReference>
<evidence type="ECO:0000313" key="9">
    <source>
        <dbReference type="Ensembl" id="ENSECRP00000028104.1"/>
    </source>
</evidence>
<reference evidence="9" key="1">
    <citation type="submission" date="2021-06" db="EMBL/GenBank/DDBJ databases">
        <authorList>
            <consortium name="Wellcome Sanger Institute Data Sharing"/>
        </authorList>
    </citation>
    <scope>NUCLEOTIDE SEQUENCE [LARGE SCALE GENOMIC DNA]</scope>
</reference>
<proteinExistence type="predicted"/>
<dbReference type="SUPFAM" id="SSF57196">
    <property type="entry name" value="EGF/Laminin"/>
    <property type="match status" value="3"/>
</dbReference>
<comment type="caution">
    <text evidence="6">Lacks conserved residue(s) required for the propagation of feature annotation.</text>
</comment>
<feature type="domain" description="EGF-like" evidence="8">
    <location>
        <begin position="139"/>
        <end position="179"/>
    </location>
</feature>
<feature type="domain" description="EGF-like" evidence="8">
    <location>
        <begin position="262"/>
        <end position="302"/>
    </location>
</feature>
<dbReference type="GeneTree" id="ENSGT00940000167711"/>
<keyword evidence="1 6" id="KW-0245">EGF-like domain</keyword>
<evidence type="ECO:0000256" key="6">
    <source>
        <dbReference type="PROSITE-ProRule" id="PRU00076"/>
    </source>
</evidence>
<keyword evidence="5" id="KW-0325">Glycoprotein</keyword>
<keyword evidence="3" id="KW-0677">Repeat</keyword>
<dbReference type="InterPro" id="IPR000152">
    <property type="entry name" value="EGF-type_Asp/Asn_hydroxyl_site"/>
</dbReference>
<sequence length="503" mass="54338">MALILLPRCSCILLFAVPCSSCAPPIVRALTQTPECMDEGSYTCQCAPGFHGDGYSCTDLDECAQAFTCDNDTECTNTPGSYVCACTHGIMYPVGVCFGLLDPVGRAALDQHADCTAVKGSLYCSCQPGFTGNGTYCYDLDECSEGGTVCHPISMCHNTFGSYWCQCLEGYEGNGTACYDINECHGNDTCPANSTCVNVAGAHFCQCSPGFTGNDSLCEDIDECLSFHDDSPCTNGLCNNTVGSFQCVCDQGFQSNGTSCTDIDECILGLINCGNHSICVNTAGSYECSCHPGFTANGTVCMDTNECQVQETMCHSDAFCNNTLGDGYACSDVDECQVDATIVCVLRASLAMEGPALTSTNVRNSSPVHQEATASTWGAPTPARVQPAPPVACPWYTVCCLCQLDFLKVFLVILSRSSASVNEWTGRHKRQNALEILIENTFFLNSYKAFTVTGMGIEMRGSMQIKINRFVDYGDFKTRLGMLTKHQRDFRLTFHKRCFKVNL</sequence>
<dbReference type="FunFam" id="2.10.25.10:FF:000038">
    <property type="entry name" value="Fibrillin 2"/>
    <property type="match status" value="2"/>
</dbReference>
<evidence type="ECO:0000259" key="8">
    <source>
        <dbReference type="PROSITE" id="PS50026"/>
    </source>
</evidence>
<evidence type="ECO:0000256" key="5">
    <source>
        <dbReference type="ARBA" id="ARBA00023180"/>
    </source>
</evidence>
<dbReference type="SMART" id="SM00179">
    <property type="entry name" value="EGF_CA"/>
    <property type="match status" value="7"/>
</dbReference>
<reference evidence="9" key="2">
    <citation type="submission" date="2025-08" db="UniProtKB">
        <authorList>
            <consortium name="Ensembl"/>
        </authorList>
    </citation>
    <scope>IDENTIFICATION</scope>
</reference>
<dbReference type="InterPro" id="IPR009030">
    <property type="entry name" value="Growth_fac_rcpt_cys_sf"/>
</dbReference>
<dbReference type="InterPro" id="IPR049883">
    <property type="entry name" value="NOTCH1_EGF-like"/>
</dbReference>
<dbReference type="InterPro" id="IPR018097">
    <property type="entry name" value="EGF_Ca-bd_CS"/>
</dbReference>
<dbReference type="GO" id="GO:0005509">
    <property type="term" value="F:calcium ion binding"/>
    <property type="evidence" value="ECO:0007669"/>
    <property type="project" value="InterPro"/>
</dbReference>
<dbReference type="InterPro" id="IPR051586">
    <property type="entry name" value="PKC-binding_NELL"/>
</dbReference>
<feature type="domain" description="EGF-like" evidence="8">
    <location>
        <begin position="59"/>
        <end position="96"/>
    </location>
</feature>
<feature type="domain" description="EGF-like" evidence="8">
    <location>
        <begin position="180"/>
        <end position="219"/>
    </location>
</feature>
<dbReference type="Gene3D" id="2.10.25.10">
    <property type="entry name" value="Laminin"/>
    <property type="match status" value="7"/>
</dbReference>
<reference evidence="9" key="3">
    <citation type="submission" date="2025-09" db="UniProtKB">
        <authorList>
            <consortium name="Ensembl"/>
        </authorList>
    </citation>
    <scope>IDENTIFICATION</scope>
</reference>
<evidence type="ECO:0000256" key="2">
    <source>
        <dbReference type="ARBA" id="ARBA00022729"/>
    </source>
</evidence>
<name>A0A8C4T909_ERPCA</name>
<keyword evidence="4" id="KW-1015">Disulfide bond</keyword>
<dbReference type="InterPro" id="IPR013032">
    <property type="entry name" value="EGF-like_CS"/>
</dbReference>
<dbReference type="CDD" id="cd00054">
    <property type="entry name" value="EGF_CA"/>
    <property type="match status" value="5"/>
</dbReference>
<evidence type="ECO:0000256" key="3">
    <source>
        <dbReference type="ARBA" id="ARBA00022737"/>
    </source>
</evidence>
<dbReference type="Ensembl" id="ENSECRT00000028690.1">
    <property type="protein sequence ID" value="ENSECRP00000028104.1"/>
    <property type="gene ID" value="ENSECRG00000018748.1"/>
</dbReference>
<organism evidence="9 10">
    <name type="scientific">Erpetoichthys calabaricus</name>
    <name type="common">Rope fish</name>
    <name type="synonym">Calamoichthys calabaricus</name>
    <dbReference type="NCBI Taxonomy" id="27687"/>
    <lineage>
        <taxon>Eukaryota</taxon>
        <taxon>Metazoa</taxon>
        <taxon>Chordata</taxon>
        <taxon>Craniata</taxon>
        <taxon>Vertebrata</taxon>
        <taxon>Euteleostomi</taxon>
        <taxon>Actinopterygii</taxon>
        <taxon>Polypteriformes</taxon>
        <taxon>Polypteridae</taxon>
        <taxon>Erpetoichthys</taxon>
    </lineage>
</organism>